<proteinExistence type="predicted"/>
<dbReference type="AlphaFoldDB" id="A0A0B9G9J5"/>
<keyword evidence="1" id="KW-1133">Transmembrane helix</keyword>
<keyword evidence="1" id="KW-0812">Transmembrane</keyword>
<comment type="caution">
    <text evidence="2">The sequence shown here is derived from an EMBL/GenBank/DDBJ whole genome shotgun (WGS) entry which is preliminary data.</text>
</comment>
<evidence type="ECO:0000313" key="3">
    <source>
        <dbReference type="Proteomes" id="UP000031278"/>
    </source>
</evidence>
<accession>A0A0B9G9J5</accession>
<gene>
    <name evidence="2" type="ORF">RJ45_02115</name>
</gene>
<evidence type="ECO:0000313" key="2">
    <source>
        <dbReference type="EMBL" id="KHT65239.1"/>
    </source>
</evidence>
<keyword evidence="1" id="KW-0472">Membrane</keyword>
<sequence length="257" mass="29056">MSNYEHYQSTVEQVYRASMRKVAKPWHIEYLPSMENCQQALKFVSPKGTICQRLTLPTSSAQLCWPNQGNVSQHITDFVVRGAARLAPLRQSAFRNNFPYWLETCIQQLHSLCDAKEKLLDIVSNVHFPFPSQVNIEGNYLPCWVWSEDQGYMAVSVVDRRTGRFAGVRHVESGQLIDQERWLGAQVIDSVEESIDTIDHYVNELIQSQKKVEFAEPTLADAINNPCAATLGPVASVALTMAVVAGFFITFKWLLGF</sequence>
<dbReference type="EMBL" id="JWLZ01000017">
    <property type="protein sequence ID" value="KHT65239.1"/>
    <property type="molecule type" value="Genomic_DNA"/>
</dbReference>
<evidence type="ECO:0000256" key="1">
    <source>
        <dbReference type="SAM" id="Phobius"/>
    </source>
</evidence>
<name>A0A0B9G9J5_9GAMM</name>
<feature type="transmembrane region" description="Helical" evidence="1">
    <location>
        <begin position="234"/>
        <end position="255"/>
    </location>
</feature>
<protein>
    <submittedName>
        <fullName evidence="2">Uncharacterized protein</fullName>
    </submittedName>
</protein>
<reference evidence="2 3" key="1">
    <citation type="submission" date="2014-12" db="EMBL/GenBank/DDBJ databases">
        <title>Genome sequencing of Photobacterium gaetbulicola AD005a.</title>
        <authorList>
            <person name="Adrian T.G.S."/>
            <person name="Chan K.G."/>
        </authorList>
    </citation>
    <scope>NUCLEOTIDE SEQUENCE [LARGE SCALE GENOMIC DNA]</scope>
    <source>
        <strain evidence="2 3">AD005a</strain>
    </source>
</reference>
<dbReference type="Proteomes" id="UP000031278">
    <property type="component" value="Unassembled WGS sequence"/>
</dbReference>
<organism evidence="2 3">
    <name type="scientific">Photobacterium gaetbulicola</name>
    <dbReference type="NCBI Taxonomy" id="1295392"/>
    <lineage>
        <taxon>Bacteria</taxon>
        <taxon>Pseudomonadati</taxon>
        <taxon>Pseudomonadota</taxon>
        <taxon>Gammaproteobacteria</taxon>
        <taxon>Vibrionales</taxon>
        <taxon>Vibrionaceae</taxon>
        <taxon>Photobacterium</taxon>
    </lineage>
</organism>
<dbReference type="RefSeq" id="WP_039457353.1">
    <property type="nucleotide sequence ID" value="NZ_JWLZ01000017.1"/>
</dbReference>